<keyword evidence="2 4" id="KW-0863">Zinc-finger</keyword>
<dbReference type="Gene3D" id="6.10.250.3410">
    <property type="entry name" value="DBF zinc finger"/>
    <property type="match status" value="1"/>
</dbReference>
<protein>
    <submittedName>
        <fullName evidence="7">Similar to Hsk1-interacting molecule 1 acc. no. O59836</fullName>
    </submittedName>
</protein>
<dbReference type="AlphaFoldDB" id="U4LJR8"/>
<dbReference type="GO" id="GO:1901987">
    <property type="term" value="P:regulation of cell cycle phase transition"/>
    <property type="evidence" value="ECO:0007669"/>
    <property type="project" value="TreeGrafter"/>
</dbReference>
<dbReference type="InterPro" id="IPR013939">
    <property type="entry name" value="Regulatory_Dfp1/Him1"/>
</dbReference>
<keyword evidence="3" id="KW-0862">Zinc</keyword>
<accession>U4LJR8</accession>
<feature type="region of interest" description="Disordered" evidence="5">
    <location>
        <begin position="329"/>
        <end position="405"/>
    </location>
</feature>
<proteinExistence type="predicted"/>
<dbReference type="SUPFAM" id="SSF52113">
    <property type="entry name" value="BRCT domain"/>
    <property type="match status" value="1"/>
</dbReference>
<dbReference type="InterPro" id="IPR051590">
    <property type="entry name" value="Replication_Regulatory_Kinase"/>
</dbReference>
<dbReference type="InterPro" id="IPR006572">
    <property type="entry name" value="Znf_DBF"/>
</dbReference>
<feature type="region of interest" description="Disordered" evidence="5">
    <location>
        <begin position="1"/>
        <end position="92"/>
    </location>
</feature>
<dbReference type="Proteomes" id="UP000018144">
    <property type="component" value="Unassembled WGS sequence"/>
</dbReference>
<reference evidence="7 8" key="1">
    <citation type="journal article" date="2013" name="PLoS Genet.">
        <title>The genome and development-dependent transcriptomes of Pyronema confluens: a window into fungal evolution.</title>
        <authorList>
            <person name="Traeger S."/>
            <person name="Altegoer F."/>
            <person name="Freitag M."/>
            <person name="Gabaldon T."/>
            <person name="Kempken F."/>
            <person name="Kumar A."/>
            <person name="Marcet-Houben M."/>
            <person name="Poggeler S."/>
            <person name="Stajich J.E."/>
            <person name="Nowrousian M."/>
        </authorList>
    </citation>
    <scope>NUCLEOTIDE SEQUENCE [LARGE SCALE GENOMIC DNA]</scope>
    <source>
        <strain evidence="8">CBS 100304</strain>
        <tissue evidence="7">Vegetative mycelium</tissue>
    </source>
</reference>
<gene>
    <name evidence="7" type="ORF">PCON_12524</name>
</gene>
<dbReference type="EMBL" id="HF935728">
    <property type="protein sequence ID" value="CCX32203.1"/>
    <property type="molecule type" value="Genomic_DNA"/>
</dbReference>
<dbReference type="GO" id="GO:0003676">
    <property type="term" value="F:nucleic acid binding"/>
    <property type="evidence" value="ECO:0007669"/>
    <property type="project" value="InterPro"/>
</dbReference>
<sequence>MSGSIKRSRSGQRDTSNGQPPTKKQAIDAAGAHIRTPVRRSQPTTEPAKAAQQPKRASTRTRTATGNPPLFQELQPTREQKTTGTKTEQPERVTDDVLAWQKHFRRAFPGFVFFFENISPEVSARAQKQVVKLGATYEKFFSSNVTHLITNRLPNSDATTAIRMSRAGAGATRKAAGNTDILLKAKEYGMKIWTTEKLERVLNVLFDFSTTRSTLSATHTRDQPARAERATTQQNDLTHLLRNERLHGPTDRDPTVASKDLHYWKGPYIYIHDMLGANRPIILREYPKVQRREEGTWPQFRSVSGGKCPFIEESVHQEREKHRNVAAQKAKKAEATVDKAVAPADPKAEAKAEIKPRRKEASAIPARTATAPTTLEPPKAAVKEAATTKDRSPAKSRTSAGKNKRALTELDTAANARPAVTAETELIKKRSGRNENNIAFTATNETASAGVSQRSNVEPAASGMQPSNITSAIHSRMISSHQDQPGQRAGTSKEIQALHRRVAGNVLLNNNTSNAAAKRVPEFFAKPSDPEPKNTRKTRAAGPEMNAKTGVVETKKEKTVRLKPEPKPGYCENCREKFDDFEEHTFSRQHRRFAANSKNWSDLDTVICLLTRIPRAPSPREYH</sequence>
<name>U4LJR8_PYROM</name>
<evidence type="ECO:0000259" key="6">
    <source>
        <dbReference type="PROSITE" id="PS51265"/>
    </source>
</evidence>
<evidence type="ECO:0000256" key="2">
    <source>
        <dbReference type="ARBA" id="ARBA00022771"/>
    </source>
</evidence>
<dbReference type="Pfam" id="PF22437">
    <property type="entry name" value="DBF4_BRCT"/>
    <property type="match status" value="1"/>
</dbReference>
<organism evidence="7 8">
    <name type="scientific">Pyronema omphalodes (strain CBS 100304)</name>
    <name type="common">Pyronema confluens</name>
    <dbReference type="NCBI Taxonomy" id="1076935"/>
    <lineage>
        <taxon>Eukaryota</taxon>
        <taxon>Fungi</taxon>
        <taxon>Dikarya</taxon>
        <taxon>Ascomycota</taxon>
        <taxon>Pezizomycotina</taxon>
        <taxon>Pezizomycetes</taxon>
        <taxon>Pezizales</taxon>
        <taxon>Pyronemataceae</taxon>
        <taxon>Pyronema</taxon>
    </lineage>
</organism>
<dbReference type="GO" id="GO:0010571">
    <property type="term" value="P:positive regulation of nuclear cell cycle DNA replication"/>
    <property type="evidence" value="ECO:0007669"/>
    <property type="project" value="TreeGrafter"/>
</dbReference>
<keyword evidence="8" id="KW-1185">Reference proteome</keyword>
<dbReference type="OMA" id="GMKIWAI"/>
<dbReference type="PANTHER" id="PTHR15375:SF26">
    <property type="entry name" value="PROTEIN CHIFFON"/>
    <property type="match status" value="1"/>
</dbReference>
<evidence type="ECO:0000313" key="8">
    <source>
        <dbReference type="Proteomes" id="UP000018144"/>
    </source>
</evidence>
<evidence type="ECO:0000256" key="5">
    <source>
        <dbReference type="SAM" id="MobiDB-lite"/>
    </source>
</evidence>
<dbReference type="eggNOG" id="KOG4139">
    <property type="taxonomic scope" value="Eukaryota"/>
</dbReference>
<evidence type="ECO:0000256" key="1">
    <source>
        <dbReference type="ARBA" id="ARBA00022723"/>
    </source>
</evidence>
<dbReference type="InterPro" id="IPR036420">
    <property type="entry name" value="BRCT_dom_sf"/>
</dbReference>
<dbReference type="Pfam" id="PF07535">
    <property type="entry name" value="zf-DBF"/>
    <property type="match status" value="1"/>
</dbReference>
<evidence type="ECO:0000313" key="7">
    <source>
        <dbReference type="EMBL" id="CCX32203.1"/>
    </source>
</evidence>
<keyword evidence="1" id="KW-0479">Metal-binding</keyword>
<feature type="compositionally biased region" description="Polar residues" evidence="5">
    <location>
        <begin position="13"/>
        <end position="22"/>
    </location>
</feature>
<dbReference type="OrthoDB" id="21380at2759"/>
<dbReference type="Gene3D" id="3.40.50.10190">
    <property type="entry name" value="BRCT domain"/>
    <property type="match status" value="1"/>
</dbReference>
<dbReference type="SMART" id="SM00586">
    <property type="entry name" value="ZnF_DBF"/>
    <property type="match status" value="1"/>
</dbReference>
<feature type="compositionally biased region" description="Basic and acidic residues" evidence="5">
    <location>
        <begin position="346"/>
        <end position="361"/>
    </location>
</feature>
<dbReference type="InterPro" id="IPR038545">
    <property type="entry name" value="Znf_DBF_sf"/>
</dbReference>
<evidence type="ECO:0000256" key="4">
    <source>
        <dbReference type="PROSITE-ProRule" id="PRU00600"/>
    </source>
</evidence>
<feature type="domain" description="DBF4-type" evidence="6">
    <location>
        <begin position="564"/>
        <end position="613"/>
    </location>
</feature>
<dbReference type="PROSITE" id="PS51265">
    <property type="entry name" value="ZF_DBF4"/>
    <property type="match status" value="1"/>
</dbReference>
<dbReference type="GO" id="GO:0031431">
    <property type="term" value="C:Dbf4-dependent protein kinase complex"/>
    <property type="evidence" value="ECO:0007669"/>
    <property type="project" value="TreeGrafter"/>
</dbReference>
<dbReference type="InterPro" id="IPR055116">
    <property type="entry name" value="DBF4_BRCT"/>
</dbReference>
<feature type="compositionally biased region" description="Basic residues" evidence="5">
    <location>
        <begin position="1"/>
        <end position="10"/>
    </location>
</feature>
<dbReference type="GO" id="GO:0008270">
    <property type="term" value="F:zinc ion binding"/>
    <property type="evidence" value="ECO:0007669"/>
    <property type="project" value="UniProtKB-KW"/>
</dbReference>
<dbReference type="CDD" id="cd00027">
    <property type="entry name" value="BRCT"/>
    <property type="match status" value="1"/>
</dbReference>
<dbReference type="FunFam" id="6.10.250.3410:FF:000001">
    <property type="entry name" value="Protein DBF4 homolog A"/>
    <property type="match status" value="1"/>
</dbReference>
<dbReference type="PANTHER" id="PTHR15375">
    <property type="entry name" value="ACTIVATOR OF S-PHASE KINASE-RELATED"/>
    <property type="match status" value="1"/>
</dbReference>
<dbReference type="STRING" id="1076935.U4LJR8"/>
<dbReference type="GO" id="GO:0043539">
    <property type="term" value="F:protein serine/threonine kinase activator activity"/>
    <property type="evidence" value="ECO:0007669"/>
    <property type="project" value="TreeGrafter"/>
</dbReference>
<feature type="region of interest" description="Disordered" evidence="5">
    <location>
        <begin position="524"/>
        <end position="546"/>
    </location>
</feature>
<evidence type="ECO:0000256" key="3">
    <source>
        <dbReference type="ARBA" id="ARBA00022833"/>
    </source>
</evidence>
<dbReference type="Pfam" id="PF08630">
    <property type="entry name" value="Dfp1_Him1_M"/>
    <property type="match status" value="1"/>
</dbReference>
<feature type="compositionally biased region" description="Low complexity" evidence="5">
    <location>
        <begin position="362"/>
        <end position="380"/>
    </location>
</feature>